<evidence type="ECO:0000256" key="4">
    <source>
        <dbReference type="ARBA" id="ARBA00023008"/>
    </source>
</evidence>
<dbReference type="OrthoDB" id="2121828at2759"/>
<dbReference type="InterPro" id="IPR045087">
    <property type="entry name" value="Cu-oxidase_fam"/>
</dbReference>
<comment type="similarity">
    <text evidence="1">Belongs to the multicopper oxidase family.</text>
</comment>
<proteinExistence type="inferred from homology"/>
<keyword evidence="5" id="KW-0472">Membrane</keyword>
<keyword evidence="5" id="KW-0812">Transmembrane</keyword>
<evidence type="ECO:0000256" key="2">
    <source>
        <dbReference type="ARBA" id="ARBA00022723"/>
    </source>
</evidence>
<dbReference type="Pfam" id="PF07732">
    <property type="entry name" value="Cu-oxidase_3"/>
    <property type="match status" value="1"/>
</dbReference>
<feature type="domain" description="Plastocyanin-like" evidence="6">
    <location>
        <begin position="234"/>
        <end position="389"/>
    </location>
</feature>
<evidence type="ECO:0000313" key="10">
    <source>
        <dbReference type="Proteomes" id="UP001153712"/>
    </source>
</evidence>
<protein>
    <submittedName>
        <fullName evidence="9">Uncharacterized protein</fullName>
    </submittedName>
</protein>
<keyword evidence="3" id="KW-0560">Oxidoreductase</keyword>
<reference evidence="9" key="1">
    <citation type="submission" date="2022-01" db="EMBL/GenBank/DDBJ databases">
        <authorList>
            <person name="King R."/>
        </authorList>
    </citation>
    <scope>NUCLEOTIDE SEQUENCE</scope>
</reference>
<dbReference type="Pfam" id="PF07731">
    <property type="entry name" value="Cu-oxidase_2"/>
    <property type="match status" value="1"/>
</dbReference>
<keyword evidence="4" id="KW-0186">Copper</keyword>
<gene>
    <name evidence="9" type="ORF">PHYEVI_LOCUS7651</name>
</gene>
<organism evidence="9 10">
    <name type="scientific">Phyllotreta striolata</name>
    <name type="common">Striped flea beetle</name>
    <name type="synonym">Crioceris striolata</name>
    <dbReference type="NCBI Taxonomy" id="444603"/>
    <lineage>
        <taxon>Eukaryota</taxon>
        <taxon>Metazoa</taxon>
        <taxon>Ecdysozoa</taxon>
        <taxon>Arthropoda</taxon>
        <taxon>Hexapoda</taxon>
        <taxon>Insecta</taxon>
        <taxon>Pterygota</taxon>
        <taxon>Neoptera</taxon>
        <taxon>Endopterygota</taxon>
        <taxon>Coleoptera</taxon>
        <taxon>Polyphaga</taxon>
        <taxon>Cucujiformia</taxon>
        <taxon>Chrysomeloidea</taxon>
        <taxon>Chrysomelidae</taxon>
        <taxon>Galerucinae</taxon>
        <taxon>Alticini</taxon>
        <taxon>Phyllotreta</taxon>
    </lineage>
</organism>
<dbReference type="InterPro" id="IPR011706">
    <property type="entry name" value="Cu-oxidase_C"/>
</dbReference>
<feature type="domain" description="Plastocyanin-like" evidence="7">
    <location>
        <begin position="506"/>
        <end position="651"/>
    </location>
</feature>
<dbReference type="PROSITE" id="PS00079">
    <property type="entry name" value="MULTICOPPER_OXIDASE1"/>
    <property type="match status" value="1"/>
</dbReference>
<dbReference type="SUPFAM" id="SSF49503">
    <property type="entry name" value="Cupredoxins"/>
    <property type="match status" value="3"/>
</dbReference>
<dbReference type="InterPro" id="IPR033138">
    <property type="entry name" value="Cu_oxidase_CS"/>
</dbReference>
<name>A0A9N9TM12_PHYSR</name>
<dbReference type="GO" id="GO:0016491">
    <property type="term" value="F:oxidoreductase activity"/>
    <property type="evidence" value="ECO:0007669"/>
    <property type="project" value="UniProtKB-KW"/>
</dbReference>
<dbReference type="Pfam" id="PF00394">
    <property type="entry name" value="Cu-oxidase"/>
    <property type="match status" value="1"/>
</dbReference>
<evidence type="ECO:0000256" key="5">
    <source>
        <dbReference type="SAM" id="Phobius"/>
    </source>
</evidence>
<sequence>MDVRLETYRIERKMLNYFIILFGILHVEGNIIYTDRNVNELDKNGTDSEEYHLEYVLMDGEHPCKRNCESGAPPMICRYKFEVESYHTLSKACFDCPFNVTDCFRKDCVPADGTKRAIVTINRQMPGPPIEVCQNDVIVVDVHNKLASEGTTIHWHGQHQVSTPYMDGVPFITQCPIPPHTTFRYTFKATQAGTHFYHSHIGVQRCDGAYGPLIVRVPEEKDPHIGLYDYDLTDHVMVLADWASQLGTEVFMSHHHNDGDNKPPTMLVNGLGRFREFNGTGDGPIYTPSARFSVEQGYRYRFRVINAGFLNCPIEMTVDGHTIHVISSDGNDINATSATSLVTYAGERFDFIVNADQPKGLYWIRFKGLMDCDERFTKAFQVAVLQYEGGSANETLLNMYPLEEVTYDNAHVDGLQINPLNVGTEGNESFVTMPELESMVPWDDSLKEVADYQFYIAYDFYKISNREFYKPPHYGYFSIQNSKQKVLTPQFNHISMEMPSFPLLPQRDEITDDMFCNSETMKERNCTEDYCSCMHGLKVPLGAVVELVFLDEGVAYDANHPLHLHGYSFRVVALERLGNTTTIEEIKNADARGLVKRNLKNPPVKDTITVPDGGYTIVRFKATNPGYWFFHCHLEFHAEIGMALVLQVGEKDEMLPVPKNFPRCGSYQPDPFESISNSQKSAAAIRRLSVIAVCLVVFLIFSLVN</sequence>
<keyword evidence="5" id="KW-1133">Transmembrane helix</keyword>
<dbReference type="PANTHER" id="PTHR11709:SF394">
    <property type="entry name" value="FI03373P-RELATED"/>
    <property type="match status" value="1"/>
</dbReference>
<evidence type="ECO:0000313" key="9">
    <source>
        <dbReference type="EMBL" id="CAG9861309.1"/>
    </source>
</evidence>
<dbReference type="FunFam" id="2.60.40.420:FF:000031">
    <property type="entry name" value="Laccase-2 isoform A"/>
    <property type="match status" value="1"/>
</dbReference>
<dbReference type="CDD" id="cd13905">
    <property type="entry name" value="CuRO_3_tcLLC2_insect_like"/>
    <property type="match status" value="1"/>
</dbReference>
<evidence type="ECO:0000259" key="7">
    <source>
        <dbReference type="Pfam" id="PF07731"/>
    </source>
</evidence>
<dbReference type="InterPro" id="IPR011707">
    <property type="entry name" value="Cu-oxidase-like_N"/>
</dbReference>
<accession>A0A9N9TM12</accession>
<dbReference type="InterPro" id="IPR002355">
    <property type="entry name" value="Cu_oxidase_Cu_BS"/>
</dbReference>
<evidence type="ECO:0000259" key="6">
    <source>
        <dbReference type="Pfam" id="PF00394"/>
    </source>
</evidence>
<dbReference type="CDD" id="cd13858">
    <property type="entry name" value="CuRO_1_tcLCC2_insect_like"/>
    <property type="match status" value="1"/>
</dbReference>
<dbReference type="PROSITE" id="PS00080">
    <property type="entry name" value="MULTICOPPER_OXIDASE2"/>
    <property type="match status" value="1"/>
</dbReference>
<dbReference type="PANTHER" id="PTHR11709">
    <property type="entry name" value="MULTI-COPPER OXIDASE"/>
    <property type="match status" value="1"/>
</dbReference>
<dbReference type="GO" id="GO:0006826">
    <property type="term" value="P:iron ion transport"/>
    <property type="evidence" value="ECO:0007669"/>
    <property type="project" value="TreeGrafter"/>
</dbReference>
<dbReference type="GO" id="GO:0005886">
    <property type="term" value="C:plasma membrane"/>
    <property type="evidence" value="ECO:0007669"/>
    <property type="project" value="TreeGrafter"/>
</dbReference>
<evidence type="ECO:0000256" key="3">
    <source>
        <dbReference type="ARBA" id="ARBA00023002"/>
    </source>
</evidence>
<dbReference type="CDD" id="cd13884">
    <property type="entry name" value="CuRO_2_tcLCC_insect_like"/>
    <property type="match status" value="1"/>
</dbReference>
<keyword evidence="2" id="KW-0479">Metal-binding</keyword>
<dbReference type="GO" id="GO:0005507">
    <property type="term" value="F:copper ion binding"/>
    <property type="evidence" value="ECO:0007669"/>
    <property type="project" value="InterPro"/>
</dbReference>
<dbReference type="Proteomes" id="UP001153712">
    <property type="component" value="Chromosome 4"/>
</dbReference>
<dbReference type="AlphaFoldDB" id="A0A9N9TM12"/>
<dbReference type="EMBL" id="OU900097">
    <property type="protein sequence ID" value="CAG9861309.1"/>
    <property type="molecule type" value="Genomic_DNA"/>
</dbReference>
<dbReference type="InterPro" id="IPR001117">
    <property type="entry name" value="Cu-oxidase_2nd"/>
</dbReference>
<dbReference type="InterPro" id="IPR008972">
    <property type="entry name" value="Cupredoxin"/>
</dbReference>
<evidence type="ECO:0000256" key="1">
    <source>
        <dbReference type="ARBA" id="ARBA00010609"/>
    </source>
</evidence>
<keyword evidence="10" id="KW-1185">Reference proteome</keyword>
<feature type="domain" description="Plastocyanin-like" evidence="8">
    <location>
        <begin position="106"/>
        <end position="218"/>
    </location>
</feature>
<feature type="transmembrane region" description="Helical" evidence="5">
    <location>
        <begin position="684"/>
        <end position="704"/>
    </location>
</feature>
<evidence type="ECO:0000259" key="8">
    <source>
        <dbReference type="Pfam" id="PF07732"/>
    </source>
</evidence>
<dbReference type="Gene3D" id="2.60.40.420">
    <property type="entry name" value="Cupredoxins - blue copper proteins"/>
    <property type="match status" value="3"/>
</dbReference>
<dbReference type="FunFam" id="2.60.40.420:FF:000045">
    <property type="entry name" value="Laccase 2"/>
    <property type="match status" value="1"/>
</dbReference>